<feature type="domain" description="Transcription factor IIIC putative zinc-finger" evidence="2">
    <location>
        <begin position="609"/>
        <end position="671"/>
    </location>
</feature>
<dbReference type="SUPFAM" id="SSF50978">
    <property type="entry name" value="WD40 repeat-like"/>
    <property type="match status" value="1"/>
</dbReference>
<dbReference type="GeneID" id="101845409"/>
<dbReference type="PANTHER" id="PTHR15496:SF2">
    <property type="entry name" value="GENERAL TRANSCRIPTION FACTOR 3C POLYPEPTIDE 4"/>
    <property type="match status" value="1"/>
</dbReference>
<dbReference type="InterPro" id="IPR024764">
    <property type="entry name" value="TFIIIC_Znf"/>
</dbReference>
<dbReference type="RefSeq" id="XP_012940769.1">
    <property type="nucleotide sequence ID" value="XM_013085315.2"/>
</dbReference>
<evidence type="ECO:0000313" key="4">
    <source>
        <dbReference type="RefSeq" id="XP_012940769.1"/>
    </source>
</evidence>
<proteinExistence type="predicted"/>
<dbReference type="Pfam" id="PF12660">
    <property type="entry name" value="zf-TFIIIC"/>
    <property type="match status" value="1"/>
</dbReference>
<protein>
    <submittedName>
        <fullName evidence="4">Transcription factor tau subunit sfc9</fullName>
    </submittedName>
</protein>
<name>A0ABM1A4N1_APLCA</name>
<dbReference type="InterPro" id="IPR024761">
    <property type="entry name" value="TFIIIC_delta_N"/>
</dbReference>
<dbReference type="InterPro" id="IPR015943">
    <property type="entry name" value="WD40/YVTN_repeat-like_dom_sf"/>
</dbReference>
<dbReference type="Gene3D" id="2.130.10.10">
    <property type="entry name" value="YVTN repeat-like/Quinoprotein amine dehydrogenase"/>
    <property type="match status" value="1"/>
</dbReference>
<dbReference type="PANTHER" id="PTHR15496">
    <property type="entry name" value="GENERAL TRANSCRIPTION FACTOR 3C POLYPEPTIDE 4 FAMILY"/>
    <property type="match status" value="1"/>
</dbReference>
<dbReference type="Pfam" id="PF12657">
    <property type="entry name" value="TFIIIC_delta"/>
    <property type="match status" value="1"/>
</dbReference>
<feature type="domain" description="Transcription factor IIIC 90kDa subunit N-terminal" evidence="1">
    <location>
        <begin position="30"/>
        <end position="395"/>
    </location>
</feature>
<accession>A0ABM1A4N1</accession>
<dbReference type="InterPro" id="IPR044230">
    <property type="entry name" value="GTF3C4"/>
</dbReference>
<evidence type="ECO:0000259" key="2">
    <source>
        <dbReference type="Pfam" id="PF12660"/>
    </source>
</evidence>
<gene>
    <name evidence="4" type="primary">LOC101845409</name>
</gene>
<dbReference type="Proteomes" id="UP000694888">
    <property type="component" value="Unplaced"/>
</dbReference>
<organism evidence="3 4">
    <name type="scientific">Aplysia californica</name>
    <name type="common">California sea hare</name>
    <dbReference type="NCBI Taxonomy" id="6500"/>
    <lineage>
        <taxon>Eukaryota</taxon>
        <taxon>Metazoa</taxon>
        <taxon>Spiralia</taxon>
        <taxon>Lophotrochozoa</taxon>
        <taxon>Mollusca</taxon>
        <taxon>Gastropoda</taxon>
        <taxon>Heterobranchia</taxon>
        <taxon>Euthyneura</taxon>
        <taxon>Tectipleura</taxon>
        <taxon>Aplysiida</taxon>
        <taxon>Aplysioidea</taxon>
        <taxon>Aplysiidae</taxon>
        <taxon>Aplysia</taxon>
    </lineage>
</organism>
<evidence type="ECO:0000313" key="3">
    <source>
        <dbReference type="Proteomes" id="UP000694888"/>
    </source>
</evidence>
<evidence type="ECO:0000259" key="1">
    <source>
        <dbReference type="Pfam" id="PF12657"/>
    </source>
</evidence>
<dbReference type="InterPro" id="IPR036322">
    <property type="entry name" value="WD40_repeat_dom_sf"/>
</dbReference>
<keyword evidence="3" id="KW-1185">Reference proteome</keyword>
<sequence length="692" mass="77419">MAQEFCMEVLSLREDVSKAELIRSRKSISCSKDNHLVLCGASTIFIIEMTVSTDSSPENEVLSVRMCTTPQITSLERFSFPEGLLNAEISCKHISEEHRQQLIIDPSLYAEFFIASHNSDLFVRALPSPTTCNSSDRPLLAALTQNHRIIFYEEGVQEWVQVVEMSDLIKAHMLSGVKTPIVLGKRMSFEEYVNLAYGMSTTEMAWSSVFCPEESSDGSFYLFFTGMRNGLVHVWKISTSLGTRQDVEFSCTHKGDSEVTSMCWHSLGPHSGLLAVGQLNGSLYVLDVRWEENDPGQLKLDQLFSDERADDLPVSSLDWSRVDQDTTALVACKEYYVLMYAYSHSGRTATFCSHERLDCSLPLQGISLHNGRGVISSLDSHLYGVNCCKHADKVKMSVFKMKPLALPLFAEIEFLCYGCTMSANGMFALSVHRPNRNLPRGSKKMLIDTYKVTLTMPFSFSKSVVSSLTTTAPESSVADILICLRQHVRDLADSEDKDDLRTLYQTLRASDDLRVLQVLRDMLTYTGQFYRRRRKQELEWVKEASATIFTQLLLRYVTDCYSKLPLSPSPQDLTVLNAMRLWASGCGLESSVPAGLVKLDQKFSQVREIPVETCSVCGGNLQVDNHLLSKCSKGHKVRLCSLTFLPCQGRGLRYCHTCGHPALGRDKLAELSVVSGLSMCSLCGGYLRARFV</sequence>
<reference evidence="4" key="1">
    <citation type="submission" date="2025-08" db="UniProtKB">
        <authorList>
            <consortium name="RefSeq"/>
        </authorList>
    </citation>
    <scope>IDENTIFICATION</scope>
</reference>